<proteinExistence type="predicted"/>
<dbReference type="OrthoDB" id="5211744at2759"/>
<protein>
    <submittedName>
        <fullName evidence="1">Uncharacterized protein</fullName>
    </submittedName>
</protein>
<reference evidence="1" key="1">
    <citation type="submission" date="2017-09" db="EMBL/GenBank/DDBJ databases">
        <title>Polyketide synthases of a Diaporthe helianthi virulent isolate.</title>
        <authorList>
            <person name="Baroncelli R."/>
        </authorList>
    </citation>
    <scope>NUCLEOTIDE SEQUENCE [LARGE SCALE GENOMIC DNA]</scope>
    <source>
        <strain evidence="1">7/96</strain>
    </source>
</reference>
<keyword evidence="2" id="KW-1185">Reference proteome</keyword>
<comment type="caution">
    <text evidence="1">The sequence shown here is derived from an EMBL/GenBank/DDBJ whole genome shotgun (WGS) entry which is preliminary data.</text>
</comment>
<name>A0A2P5HTQ3_DIAHE</name>
<dbReference type="InParanoid" id="A0A2P5HTQ3"/>
<dbReference type="Proteomes" id="UP000094444">
    <property type="component" value="Unassembled WGS sequence"/>
</dbReference>
<sequence length="358" mass="40026">MDASGMKDYGMVSYRPESDKLAILACKAAEPDQRKPFNCRLTFFTIRLGVLFHYLADRDVVMSGSALLRRLLSHCQGDGLIVQACDVSPIETILKTKFFEHDWIPWILQHLQFAHDYPNGPPVGMAPIALRFTLSPDRGISELVDLCTVATFFQAPRLEQLAKTTLNNLHATLLRDCFLVFSDGCTGTAQWTGRQFKFCSQMQRVADAVERAAPVVPRDSNMWIAVARYFLALRQVLDGTNNGQQVSRVLARLNPIVPFAHACLEVSLTIRPASLVGVFRSPVDWNLQCEVCACTACSNIIFARDLIRRTADDMAGGAIQKHALVNPFDGYRTLFCDFCRERCGVPWAGRNKPCVPHE</sequence>
<organism evidence="1 2">
    <name type="scientific">Diaporthe helianthi</name>
    <dbReference type="NCBI Taxonomy" id="158607"/>
    <lineage>
        <taxon>Eukaryota</taxon>
        <taxon>Fungi</taxon>
        <taxon>Dikarya</taxon>
        <taxon>Ascomycota</taxon>
        <taxon>Pezizomycotina</taxon>
        <taxon>Sordariomycetes</taxon>
        <taxon>Sordariomycetidae</taxon>
        <taxon>Diaporthales</taxon>
        <taxon>Diaporthaceae</taxon>
        <taxon>Diaporthe</taxon>
    </lineage>
</organism>
<accession>A0A2P5HTQ3</accession>
<evidence type="ECO:0000313" key="1">
    <source>
        <dbReference type="EMBL" id="POS73610.1"/>
    </source>
</evidence>
<dbReference type="EMBL" id="MAVT02000767">
    <property type="protein sequence ID" value="POS73610.1"/>
    <property type="molecule type" value="Genomic_DNA"/>
</dbReference>
<gene>
    <name evidence="1" type="ORF">DHEL01_v208002</name>
</gene>
<dbReference type="AlphaFoldDB" id="A0A2P5HTQ3"/>
<evidence type="ECO:0000313" key="2">
    <source>
        <dbReference type="Proteomes" id="UP000094444"/>
    </source>
</evidence>